<feature type="region of interest" description="Disordered" evidence="1">
    <location>
        <begin position="194"/>
        <end position="237"/>
    </location>
</feature>
<proteinExistence type="predicted"/>
<dbReference type="EMBL" id="CP144089">
    <property type="protein sequence ID" value="WWD05695.1"/>
    <property type="molecule type" value="Genomic_DNA"/>
</dbReference>
<sequence>MLAQGPAVGLEAWVEGKDDRKRLNEYQVQHHPARNGKSSYTECFLETIDERFVITVSKRDHPLARQDFRTSLSVDGSMIDQVAWLKTSSRLEWAELWEKHGDKARRSSLKFAPLPTTDDPTKVTIDPQAMKELGWIEITLELGEFAYSVTSAESTVCELPSILHYAFTPDKNRKFTHRFVFRYRPRPVLVQMGIIDEPEQAPSPPPPRPARKRKSDVIDIEVTPEGEGEAGDVKPDLNAKRVRYLEEQVRLLADQLKRSRNGSNVKDDVVDLTLDDD</sequence>
<organism evidence="2 3">
    <name type="scientific">Kwoniella europaea PYCC6329</name>
    <dbReference type="NCBI Taxonomy" id="1423913"/>
    <lineage>
        <taxon>Eukaryota</taxon>
        <taxon>Fungi</taxon>
        <taxon>Dikarya</taxon>
        <taxon>Basidiomycota</taxon>
        <taxon>Agaricomycotina</taxon>
        <taxon>Tremellomycetes</taxon>
        <taxon>Tremellales</taxon>
        <taxon>Cryptococcaceae</taxon>
        <taxon>Kwoniella</taxon>
    </lineage>
</organism>
<dbReference type="AlphaFoldDB" id="A0AAX4KJC1"/>
<name>A0AAX4KJC1_9TREE</name>
<gene>
    <name evidence="2" type="ORF">V865_003776</name>
</gene>
<evidence type="ECO:0000313" key="2">
    <source>
        <dbReference type="EMBL" id="WWD05695.1"/>
    </source>
</evidence>
<dbReference type="RefSeq" id="XP_066083662.1">
    <property type="nucleotide sequence ID" value="XM_066227565.1"/>
</dbReference>
<evidence type="ECO:0000313" key="3">
    <source>
        <dbReference type="Proteomes" id="UP001358614"/>
    </source>
</evidence>
<protein>
    <submittedName>
        <fullName evidence="2">Uncharacterized protein</fullName>
    </submittedName>
</protein>
<feature type="compositionally biased region" description="Acidic residues" evidence="1">
    <location>
        <begin position="218"/>
        <end position="230"/>
    </location>
</feature>
<feature type="region of interest" description="Disordered" evidence="1">
    <location>
        <begin position="256"/>
        <end position="277"/>
    </location>
</feature>
<dbReference type="PANTHER" id="PTHR36223">
    <property type="entry name" value="BETA-LACTAMASE-TYPE TRANSPEPTIDASE FOLD DOMAIN CONTAINING PROTEIN"/>
    <property type="match status" value="1"/>
</dbReference>
<dbReference type="GeneID" id="91102579"/>
<reference evidence="2 3" key="1">
    <citation type="submission" date="2024-01" db="EMBL/GenBank/DDBJ databases">
        <title>Comparative genomics of Cryptococcus and Kwoniella reveals pathogenesis evolution and contrasting modes of karyotype evolution via chromosome fusion or intercentromeric recombination.</title>
        <authorList>
            <person name="Coelho M.A."/>
            <person name="David-Palma M."/>
            <person name="Shea T."/>
            <person name="Bowers K."/>
            <person name="McGinley-Smith S."/>
            <person name="Mohammad A.W."/>
            <person name="Gnirke A."/>
            <person name="Yurkov A.M."/>
            <person name="Nowrousian M."/>
            <person name="Sun S."/>
            <person name="Cuomo C.A."/>
            <person name="Heitman J."/>
        </authorList>
    </citation>
    <scope>NUCLEOTIDE SEQUENCE [LARGE SCALE GENOMIC DNA]</scope>
    <source>
        <strain evidence="2 3">PYCC6329</strain>
    </source>
</reference>
<dbReference type="PANTHER" id="PTHR36223:SF5">
    <property type="entry name" value="BETA-LACTAMASE-TYPE TRANSPEPTIDASE FOLD DOMAIN CONTAINING PROTEIN"/>
    <property type="match status" value="1"/>
</dbReference>
<evidence type="ECO:0000256" key="1">
    <source>
        <dbReference type="SAM" id="MobiDB-lite"/>
    </source>
</evidence>
<dbReference type="KEGG" id="ker:91102579"/>
<accession>A0AAX4KJC1</accession>
<dbReference type="Proteomes" id="UP001358614">
    <property type="component" value="Chromosome 1"/>
</dbReference>
<keyword evidence="3" id="KW-1185">Reference proteome</keyword>